<dbReference type="PIRSF" id="PIRSF006603">
    <property type="entry name" value="DinF"/>
    <property type="match status" value="1"/>
</dbReference>
<feature type="transmembrane region" description="Helical" evidence="13">
    <location>
        <begin position="92"/>
        <end position="110"/>
    </location>
</feature>
<dbReference type="GO" id="GO:0006811">
    <property type="term" value="P:monoatomic ion transport"/>
    <property type="evidence" value="ECO:0007669"/>
    <property type="project" value="UniProtKB-KW"/>
</dbReference>
<keyword evidence="9 13" id="KW-1133">Transmembrane helix</keyword>
<keyword evidence="7" id="KW-1003">Cell membrane</keyword>
<evidence type="ECO:0000256" key="4">
    <source>
        <dbReference type="ARBA" id="ARBA00020268"/>
    </source>
</evidence>
<comment type="similarity">
    <text evidence="3">Belongs to the multi antimicrobial extrusion (MATE) (TC 2.A.66.1) family.</text>
</comment>
<feature type="transmembrane region" description="Helical" evidence="13">
    <location>
        <begin position="379"/>
        <end position="399"/>
    </location>
</feature>
<sequence length="444" mass="49446">MNRLKKDTWCTLKLAFPIIIENTLQTLLGTTDTYFAGQLTDTAIAGINITNIIMNIFIAFFTAVSIGTTAIVTRSYGKKNYEKTNKSMVQSIIIGFWLGLTIGIICFIFYKQFLMVSKTPKTIIEYATPYYFVVAIPSIFLCLQLILSSCLRAVKDTKTPMYITGLSNILNILLDTLFIHLGYGVLGLALATTLSRIIGMLLLFYKLQRHDTNIKFCKKDFVADKKLIKTILTIGIPAGAEKLIMRIGQLLYNNMIISISVTAYAAHNIAGTIESYSYIPAMGFGLAASTLVGTSLGEQKIEDAKKYTYISYLLSAICMIIIGAVFYIFAKPLASLFTTTKETQLFVASVLRIIAFFQPFSALVQVMTNSLQGAGDTKFPMYSTLIGIWGIRLGIGYLLAIPFRLGLKGVWYAYAFDLVIRGLILLIRFYNGKWEEIIISVDKK</sequence>
<keyword evidence="5" id="KW-0813">Transport</keyword>
<dbReference type="InterPro" id="IPR002528">
    <property type="entry name" value="MATE_fam"/>
</dbReference>
<comment type="caution">
    <text evidence="14">The sequence shown here is derived from an EMBL/GenBank/DDBJ whole genome shotgun (WGS) entry which is preliminary data.</text>
</comment>
<gene>
    <name evidence="14" type="ORF">FYJ58_01950</name>
</gene>
<dbReference type="RefSeq" id="WP_154516482.1">
    <property type="nucleotide sequence ID" value="NZ_VUMT01000002.1"/>
</dbReference>
<dbReference type="AlphaFoldDB" id="A0A6L5XVW6"/>
<feature type="transmembrane region" description="Helical" evidence="13">
    <location>
        <begin position="250"/>
        <end position="270"/>
    </location>
</feature>
<feature type="transmembrane region" description="Helical" evidence="13">
    <location>
        <begin position="185"/>
        <end position="205"/>
    </location>
</feature>
<evidence type="ECO:0000313" key="15">
    <source>
        <dbReference type="Proteomes" id="UP000482209"/>
    </source>
</evidence>
<dbReference type="PANTHER" id="PTHR43298:SF2">
    <property type="entry name" value="FMN_FAD EXPORTER YEEO-RELATED"/>
    <property type="match status" value="1"/>
</dbReference>
<evidence type="ECO:0000256" key="11">
    <source>
        <dbReference type="ARBA" id="ARBA00023136"/>
    </source>
</evidence>
<feature type="transmembrane region" description="Helical" evidence="13">
    <location>
        <begin position="52"/>
        <end position="72"/>
    </location>
</feature>
<feature type="transmembrane region" description="Helical" evidence="13">
    <location>
        <begin position="309"/>
        <end position="330"/>
    </location>
</feature>
<dbReference type="InterPro" id="IPR048279">
    <property type="entry name" value="MdtK-like"/>
</dbReference>
<dbReference type="NCBIfam" id="TIGR00797">
    <property type="entry name" value="matE"/>
    <property type="match status" value="1"/>
</dbReference>
<organism evidence="14 15">
    <name type="scientific">Velocimicrobium porci</name>
    <dbReference type="NCBI Taxonomy" id="2606634"/>
    <lineage>
        <taxon>Bacteria</taxon>
        <taxon>Bacillati</taxon>
        <taxon>Bacillota</taxon>
        <taxon>Clostridia</taxon>
        <taxon>Lachnospirales</taxon>
        <taxon>Lachnospiraceae</taxon>
        <taxon>Velocimicrobium</taxon>
    </lineage>
</organism>
<evidence type="ECO:0000256" key="2">
    <source>
        <dbReference type="ARBA" id="ARBA00004651"/>
    </source>
</evidence>
<keyword evidence="8 13" id="KW-0812">Transmembrane</keyword>
<dbReference type="CDD" id="cd13137">
    <property type="entry name" value="MATE_NorM_like"/>
    <property type="match status" value="1"/>
</dbReference>
<evidence type="ECO:0000256" key="6">
    <source>
        <dbReference type="ARBA" id="ARBA00022449"/>
    </source>
</evidence>
<dbReference type="Proteomes" id="UP000482209">
    <property type="component" value="Unassembled WGS sequence"/>
</dbReference>
<dbReference type="Pfam" id="PF01554">
    <property type="entry name" value="MatE"/>
    <property type="match status" value="2"/>
</dbReference>
<evidence type="ECO:0000256" key="9">
    <source>
        <dbReference type="ARBA" id="ARBA00022989"/>
    </source>
</evidence>
<feature type="transmembrane region" description="Helical" evidence="13">
    <location>
        <begin position="130"/>
        <end position="154"/>
    </location>
</feature>
<evidence type="ECO:0000256" key="10">
    <source>
        <dbReference type="ARBA" id="ARBA00023065"/>
    </source>
</evidence>
<dbReference type="InterPro" id="IPR050222">
    <property type="entry name" value="MATE_MdtK"/>
</dbReference>
<feature type="transmembrane region" description="Helical" evidence="13">
    <location>
        <begin position="411"/>
        <end position="430"/>
    </location>
</feature>
<evidence type="ECO:0000256" key="5">
    <source>
        <dbReference type="ARBA" id="ARBA00022448"/>
    </source>
</evidence>
<evidence type="ECO:0000256" key="8">
    <source>
        <dbReference type="ARBA" id="ARBA00022692"/>
    </source>
</evidence>
<evidence type="ECO:0000313" key="14">
    <source>
        <dbReference type="EMBL" id="MSS62657.1"/>
    </source>
</evidence>
<dbReference type="GO" id="GO:0005886">
    <property type="term" value="C:plasma membrane"/>
    <property type="evidence" value="ECO:0007669"/>
    <property type="project" value="UniProtKB-SubCell"/>
</dbReference>
<keyword evidence="6" id="KW-0050">Antiport</keyword>
<dbReference type="PANTHER" id="PTHR43298">
    <property type="entry name" value="MULTIDRUG RESISTANCE PROTEIN NORM-RELATED"/>
    <property type="match status" value="1"/>
</dbReference>
<comment type="subcellular location">
    <subcellularLocation>
        <location evidence="2">Cell membrane</location>
        <topology evidence="2">Multi-pass membrane protein</topology>
    </subcellularLocation>
</comment>
<proteinExistence type="inferred from homology"/>
<protein>
    <recommendedName>
        <fullName evidence="4">Probable multidrug resistance protein NorM</fullName>
    </recommendedName>
    <alternativeName>
        <fullName evidence="12">Multidrug-efflux transporter</fullName>
    </alternativeName>
</protein>
<evidence type="ECO:0000256" key="12">
    <source>
        <dbReference type="ARBA" id="ARBA00031636"/>
    </source>
</evidence>
<keyword evidence="11 13" id="KW-0472">Membrane</keyword>
<keyword evidence="10" id="KW-0406">Ion transport</keyword>
<dbReference type="GO" id="GO:0042910">
    <property type="term" value="F:xenobiotic transmembrane transporter activity"/>
    <property type="evidence" value="ECO:0007669"/>
    <property type="project" value="InterPro"/>
</dbReference>
<accession>A0A6L5XVW6</accession>
<feature type="transmembrane region" description="Helical" evidence="13">
    <location>
        <begin position="276"/>
        <end position="297"/>
    </location>
</feature>
<reference evidence="14 15" key="1">
    <citation type="submission" date="2019-08" db="EMBL/GenBank/DDBJ databases">
        <title>In-depth cultivation of the pig gut microbiome towards novel bacterial diversity and tailored functional studies.</title>
        <authorList>
            <person name="Wylensek D."/>
            <person name="Hitch T.C.A."/>
            <person name="Clavel T."/>
        </authorList>
    </citation>
    <scope>NUCLEOTIDE SEQUENCE [LARGE SCALE GENOMIC DNA]</scope>
    <source>
        <strain evidence="14 15">WCA-693-APC-MOT-I</strain>
    </source>
</reference>
<evidence type="ECO:0000256" key="13">
    <source>
        <dbReference type="SAM" id="Phobius"/>
    </source>
</evidence>
<comment type="function">
    <text evidence="1">Multidrug efflux pump.</text>
</comment>
<dbReference type="EMBL" id="VUMT01000002">
    <property type="protein sequence ID" value="MSS62657.1"/>
    <property type="molecule type" value="Genomic_DNA"/>
</dbReference>
<evidence type="ECO:0000256" key="7">
    <source>
        <dbReference type="ARBA" id="ARBA00022475"/>
    </source>
</evidence>
<feature type="transmembrane region" description="Helical" evidence="13">
    <location>
        <begin position="345"/>
        <end position="367"/>
    </location>
</feature>
<evidence type="ECO:0000256" key="1">
    <source>
        <dbReference type="ARBA" id="ARBA00003408"/>
    </source>
</evidence>
<dbReference type="GO" id="GO:0015297">
    <property type="term" value="F:antiporter activity"/>
    <property type="evidence" value="ECO:0007669"/>
    <property type="project" value="UniProtKB-KW"/>
</dbReference>
<name>A0A6L5XVW6_9FIRM</name>
<keyword evidence="15" id="KW-1185">Reference proteome</keyword>
<evidence type="ECO:0000256" key="3">
    <source>
        <dbReference type="ARBA" id="ARBA00010199"/>
    </source>
</evidence>